<name>A0AAE0C4D7_9CHLO</name>
<feature type="compositionally biased region" description="Low complexity" evidence="1">
    <location>
        <begin position="166"/>
        <end position="178"/>
    </location>
</feature>
<organism evidence="2 3">
    <name type="scientific">Cymbomonas tetramitiformis</name>
    <dbReference type="NCBI Taxonomy" id="36881"/>
    <lineage>
        <taxon>Eukaryota</taxon>
        <taxon>Viridiplantae</taxon>
        <taxon>Chlorophyta</taxon>
        <taxon>Pyramimonadophyceae</taxon>
        <taxon>Pyramimonadales</taxon>
        <taxon>Pyramimonadaceae</taxon>
        <taxon>Cymbomonas</taxon>
    </lineage>
</organism>
<protein>
    <submittedName>
        <fullName evidence="2">Uncharacterized protein</fullName>
    </submittedName>
</protein>
<reference evidence="2 3" key="1">
    <citation type="journal article" date="2015" name="Genome Biol. Evol.">
        <title>Comparative Genomics of a Bacterivorous Green Alga Reveals Evolutionary Causalities and Consequences of Phago-Mixotrophic Mode of Nutrition.</title>
        <authorList>
            <person name="Burns J.A."/>
            <person name="Paasch A."/>
            <person name="Narechania A."/>
            <person name="Kim E."/>
        </authorList>
    </citation>
    <scope>NUCLEOTIDE SEQUENCE [LARGE SCALE GENOMIC DNA]</scope>
    <source>
        <strain evidence="2 3">PLY_AMNH</strain>
    </source>
</reference>
<sequence>MQPKVPNMSTAGSHPNYLNDLKENIQSRVRSGSLLSLRRCQKLTERVIDVITRQGEEDFRLLATLQQQIISLGLEEPVLATVGADDTAERISALLQESQLECELEEYSDCTKEKMDLLKKRLNRRLIDLVDIANLCRAERIRMLSGMLGTVASSGRAARTPHQHYSSSPSASPNSVPSPHRPSPSRGSQQNR</sequence>
<dbReference type="EMBL" id="LGRX02028317">
    <property type="protein sequence ID" value="KAK3248207.1"/>
    <property type="molecule type" value="Genomic_DNA"/>
</dbReference>
<accession>A0AAE0C4D7</accession>
<dbReference type="AlphaFoldDB" id="A0AAE0C4D7"/>
<evidence type="ECO:0000256" key="1">
    <source>
        <dbReference type="SAM" id="MobiDB-lite"/>
    </source>
</evidence>
<feature type="region of interest" description="Disordered" evidence="1">
    <location>
        <begin position="154"/>
        <end position="192"/>
    </location>
</feature>
<comment type="caution">
    <text evidence="2">The sequence shown here is derived from an EMBL/GenBank/DDBJ whole genome shotgun (WGS) entry which is preliminary data.</text>
</comment>
<proteinExistence type="predicted"/>
<dbReference type="Proteomes" id="UP001190700">
    <property type="component" value="Unassembled WGS sequence"/>
</dbReference>
<evidence type="ECO:0000313" key="2">
    <source>
        <dbReference type="EMBL" id="KAK3248207.1"/>
    </source>
</evidence>
<evidence type="ECO:0000313" key="3">
    <source>
        <dbReference type="Proteomes" id="UP001190700"/>
    </source>
</evidence>
<keyword evidence="3" id="KW-1185">Reference proteome</keyword>
<gene>
    <name evidence="2" type="ORF">CYMTET_42322</name>
</gene>